<dbReference type="Pfam" id="PF13379">
    <property type="entry name" value="NMT1_2"/>
    <property type="match status" value="1"/>
</dbReference>
<proteinExistence type="inferred from homology"/>
<reference evidence="5 6" key="1">
    <citation type="submission" date="2020-08" db="EMBL/GenBank/DDBJ databases">
        <title>Genome public.</title>
        <authorList>
            <person name="Liu C."/>
            <person name="Sun Q."/>
        </authorList>
    </citation>
    <scope>NUCLEOTIDE SEQUENCE [LARGE SCALE GENOMIC DNA]</scope>
    <source>
        <strain evidence="5 6">BX1</strain>
    </source>
</reference>
<evidence type="ECO:0000256" key="3">
    <source>
        <dbReference type="ARBA" id="ARBA00022729"/>
    </source>
</evidence>
<dbReference type="SUPFAM" id="SSF53850">
    <property type="entry name" value="Periplasmic binding protein-like II"/>
    <property type="match status" value="1"/>
</dbReference>
<evidence type="ECO:0000256" key="1">
    <source>
        <dbReference type="ARBA" id="ARBA00004418"/>
    </source>
</evidence>
<name>A0ABR7NJ64_9FIRM</name>
<dbReference type="PANTHER" id="PTHR30024">
    <property type="entry name" value="ALIPHATIC SULFONATES-BINDING PROTEIN-RELATED"/>
    <property type="match status" value="1"/>
</dbReference>
<dbReference type="PANTHER" id="PTHR30024:SF47">
    <property type="entry name" value="TAURINE-BINDING PERIPLASMIC PROTEIN"/>
    <property type="match status" value="1"/>
</dbReference>
<dbReference type="EMBL" id="JACRTB010000010">
    <property type="protein sequence ID" value="MBC8576344.1"/>
    <property type="molecule type" value="Genomic_DNA"/>
</dbReference>
<organism evidence="5 6">
    <name type="scientific">Yanshouia hominis</name>
    <dbReference type="NCBI Taxonomy" id="2763673"/>
    <lineage>
        <taxon>Bacteria</taxon>
        <taxon>Bacillati</taxon>
        <taxon>Bacillota</taxon>
        <taxon>Clostridia</taxon>
        <taxon>Eubacteriales</taxon>
        <taxon>Oscillospiraceae</taxon>
        <taxon>Yanshouia</taxon>
    </lineage>
</organism>
<evidence type="ECO:0000313" key="5">
    <source>
        <dbReference type="EMBL" id="MBC8576344.1"/>
    </source>
</evidence>
<evidence type="ECO:0000313" key="6">
    <source>
        <dbReference type="Proteomes" id="UP000658131"/>
    </source>
</evidence>
<keyword evidence="3 4" id="KW-0732">Signal</keyword>
<dbReference type="Proteomes" id="UP000658131">
    <property type="component" value="Unassembled WGS sequence"/>
</dbReference>
<evidence type="ECO:0000256" key="2">
    <source>
        <dbReference type="ARBA" id="ARBA00010742"/>
    </source>
</evidence>
<comment type="subcellular location">
    <subcellularLocation>
        <location evidence="1">Periplasm</location>
    </subcellularLocation>
</comment>
<gene>
    <name evidence="5" type="ORF">H8717_08000</name>
</gene>
<comment type="similarity">
    <text evidence="2">Belongs to the bacterial solute-binding protein SsuA/TauA family.</text>
</comment>
<sequence>MKKRILSLMLAAGLSLTLFAGCGAKPEEPKELTKLTVSEVARSVFYAPQYAAVTQGFFAEEGLEVELVTGQGADKVMTAVLAGQVDIGFSGPEAAIYVMQEGRANYPVVFAQLTKRDGAFLVGREPAPDGGFSFEQLRGSDLIGGRKGGVPLMTLEYVLRENGLTPNVDLTVDSSVQFALMAGAFTGGQGDYVALFEPTASAVELEGKGYVLASIGEQSGEMPYTCYYASKNFIDESPEVIQAFTNAVYKGQKWVAGHTPREVAEAIAPFFPDNDIDLLERVCRRHAEIDAFMSTPVMKEEAFDKLQTVMEQAGELEKRVSFTSVVDNSFAQKAVESIG</sequence>
<protein>
    <submittedName>
        <fullName evidence="5">ABC transporter substrate-binding protein</fullName>
    </submittedName>
</protein>
<dbReference type="RefSeq" id="WP_262399873.1">
    <property type="nucleotide sequence ID" value="NZ_JACRTB010000010.1"/>
</dbReference>
<evidence type="ECO:0000256" key="4">
    <source>
        <dbReference type="SAM" id="SignalP"/>
    </source>
</evidence>
<comment type="caution">
    <text evidence="5">The sequence shown here is derived from an EMBL/GenBank/DDBJ whole genome shotgun (WGS) entry which is preliminary data.</text>
</comment>
<accession>A0ABR7NJ64</accession>
<dbReference type="PROSITE" id="PS51257">
    <property type="entry name" value="PROKAR_LIPOPROTEIN"/>
    <property type="match status" value="1"/>
</dbReference>
<keyword evidence="6" id="KW-1185">Reference proteome</keyword>
<feature type="chain" id="PRO_5047131177" evidence="4">
    <location>
        <begin position="21"/>
        <end position="339"/>
    </location>
</feature>
<feature type="signal peptide" evidence="4">
    <location>
        <begin position="1"/>
        <end position="20"/>
    </location>
</feature>
<dbReference type="Gene3D" id="3.40.190.10">
    <property type="entry name" value="Periplasmic binding protein-like II"/>
    <property type="match status" value="2"/>
</dbReference>